<reference evidence="1 2" key="1">
    <citation type="submission" date="2020-04" db="EMBL/GenBank/DDBJ databases">
        <title>Hymenobacter polaris sp. nov., isolated from Arctic soil.</title>
        <authorList>
            <person name="Dahal R.H."/>
        </authorList>
    </citation>
    <scope>NUCLEOTIDE SEQUENCE [LARGE SCALE GENOMIC DNA]</scope>
    <source>
        <strain evidence="1 2">RP-2-7</strain>
    </source>
</reference>
<protein>
    <recommendedName>
        <fullName evidence="3">Phosphoribosylpyrophosphate synthetase</fullName>
    </recommendedName>
</protein>
<dbReference type="EMBL" id="JABBGH010000001">
    <property type="protein sequence ID" value="NML63856.1"/>
    <property type="molecule type" value="Genomic_DNA"/>
</dbReference>
<keyword evidence="2" id="KW-1185">Reference proteome</keyword>
<dbReference type="RefSeq" id="WP_169529189.1">
    <property type="nucleotide sequence ID" value="NZ_JABBGH010000001.1"/>
</dbReference>
<comment type="caution">
    <text evidence="1">The sequence shown here is derived from an EMBL/GenBank/DDBJ whole genome shotgun (WGS) entry which is preliminary data.</text>
</comment>
<evidence type="ECO:0008006" key="3">
    <source>
        <dbReference type="Google" id="ProtNLM"/>
    </source>
</evidence>
<proteinExistence type="predicted"/>
<dbReference type="Proteomes" id="UP000559626">
    <property type="component" value="Unassembled WGS sequence"/>
</dbReference>
<evidence type="ECO:0000313" key="1">
    <source>
        <dbReference type="EMBL" id="NML63856.1"/>
    </source>
</evidence>
<sequence length="101" mass="10600">MTHSATLSETLAALLRTGYTETFTLRPDCLAGQRSAILLGAHEFEVTGHYHPADAPPHTVVYAIFSARFNLRGTLVHDGTEAGAGLLVAALQAKAALVSLG</sequence>
<accession>A0A7Y0FL00</accession>
<dbReference type="AlphaFoldDB" id="A0A7Y0FL00"/>
<name>A0A7Y0FL00_9BACT</name>
<organism evidence="1 2">
    <name type="scientific">Hymenobacter polaris</name>
    <dbReference type="NCBI Taxonomy" id="2682546"/>
    <lineage>
        <taxon>Bacteria</taxon>
        <taxon>Pseudomonadati</taxon>
        <taxon>Bacteroidota</taxon>
        <taxon>Cytophagia</taxon>
        <taxon>Cytophagales</taxon>
        <taxon>Hymenobacteraceae</taxon>
        <taxon>Hymenobacter</taxon>
    </lineage>
</organism>
<evidence type="ECO:0000313" key="2">
    <source>
        <dbReference type="Proteomes" id="UP000559626"/>
    </source>
</evidence>
<gene>
    <name evidence="1" type="ORF">HHL22_01430</name>
</gene>